<dbReference type="InterPro" id="IPR048889">
    <property type="entry name" value="NSUN5_RCM1_N"/>
</dbReference>
<feature type="region of interest" description="Disordered" evidence="1">
    <location>
        <begin position="185"/>
        <end position="211"/>
    </location>
</feature>
<protein>
    <submittedName>
        <fullName evidence="4">25S rRNA (Cytosine-C(5))-methyltransferase rcm1</fullName>
    </submittedName>
</protein>
<dbReference type="AlphaFoldDB" id="A0A1M2VRK6"/>
<dbReference type="STRING" id="154538.A0A1M2VRK6"/>
<evidence type="ECO:0000259" key="3">
    <source>
        <dbReference type="Pfam" id="PF21153"/>
    </source>
</evidence>
<keyword evidence="4" id="KW-0489">Methyltransferase</keyword>
<dbReference type="GO" id="GO:0008173">
    <property type="term" value="F:RNA methyltransferase activity"/>
    <property type="evidence" value="ECO:0007669"/>
    <property type="project" value="InterPro"/>
</dbReference>
<feature type="region of interest" description="Disordered" evidence="1">
    <location>
        <begin position="317"/>
        <end position="596"/>
    </location>
</feature>
<dbReference type="Pfam" id="PF21148">
    <property type="entry name" value="NSUN5_fdxn-like"/>
    <property type="match status" value="1"/>
</dbReference>
<proteinExistence type="predicted"/>
<evidence type="ECO:0000256" key="1">
    <source>
        <dbReference type="SAM" id="MobiDB-lite"/>
    </source>
</evidence>
<feature type="compositionally biased region" description="Acidic residues" evidence="1">
    <location>
        <begin position="196"/>
        <end position="206"/>
    </location>
</feature>
<feature type="region of interest" description="Disordered" evidence="1">
    <location>
        <begin position="49"/>
        <end position="72"/>
    </location>
</feature>
<feature type="domain" description="NSUN5/RCM1 N-terminal" evidence="3">
    <location>
        <begin position="864"/>
        <end position="949"/>
    </location>
</feature>
<feature type="domain" description="NOL1/NOP2/NSUN 5/7 ferredoxin-like" evidence="2">
    <location>
        <begin position="970"/>
        <end position="1005"/>
    </location>
</feature>
<dbReference type="Gene3D" id="3.40.50.150">
    <property type="entry name" value="Vaccinia Virus protein VP39"/>
    <property type="match status" value="1"/>
</dbReference>
<dbReference type="InterPro" id="IPR049561">
    <property type="entry name" value="NSUN5_7_fdxn-like"/>
</dbReference>
<dbReference type="OrthoDB" id="2757592at2759"/>
<feature type="compositionally biased region" description="Low complexity" evidence="1">
    <location>
        <begin position="555"/>
        <end position="565"/>
    </location>
</feature>
<dbReference type="Gene3D" id="3.30.70.1170">
    <property type="entry name" value="Sun protein, domain 3"/>
    <property type="match status" value="1"/>
</dbReference>
<feature type="region of interest" description="Disordered" evidence="1">
    <location>
        <begin position="764"/>
        <end position="809"/>
    </location>
</feature>
<feature type="compositionally biased region" description="Basic and acidic residues" evidence="1">
    <location>
        <begin position="351"/>
        <end position="361"/>
    </location>
</feature>
<accession>A0A1M2VRK6</accession>
<keyword evidence="4" id="KW-0808">Transferase</keyword>
<dbReference type="Pfam" id="PF21153">
    <property type="entry name" value="NSUN5_N"/>
    <property type="match status" value="1"/>
</dbReference>
<reference evidence="4 5" key="1">
    <citation type="submission" date="2016-10" db="EMBL/GenBank/DDBJ databases">
        <title>Genome sequence of the basidiomycete white-rot fungus Trametes pubescens.</title>
        <authorList>
            <person name="Makela M.R."/>
            <person name="Granchi Z."/>
            <person name="Peng M."/>
            <person name="De Vries R.P."/>
            <person name="Grigoriev I."/>
            <person name="Riley R."/>
            <person name="Hilden K."/>
        </authorList>
    </citation>
    <scope>NUCLEOTIDE SEQUENCE [LARGE SCALE GENOMIC DNA]</scope>
    <source>
        <strain evidence="4 5">FBCC735</strain>
    </source>
</reference>
<dbReference type="GO" id="GO:0005730">
    <property type="term" value="C:nucleolus"/>
    <property type="evidence" value="ECO:0007669"/>
    <property type="project" value="TreeGrafter"/>
</dbReference>
<feature type="compositionally biased region" description="Basic and acidic residues" evidence="1">
    <location>
        <begin position="451"/>
        <end position="461"/>
    </location>
</feature>
<feature type="compositionally biased region" description="Polar residues" evidence="1">
    <location>
        <begin position="512"/>
        <end position="528"/>
    </location>
</feature>
<feature type="compositionally biased region" description="Low complexity" evidence="1">
    <location>
        <begin position="579"/>
        <end position="588"/>
    </location>
</feature>
<feature type="compositionally biased region" description="Acidic residues" evidence="1">
    <location>
        <begin position="423"/>
        <end position="438"/>
    </location>
</feature>
<dbReference type="InterPro" id="IPR023267">
    <property type="entry name" value="RCMT"/>
</dbReference>
<dbReference type="PANTHER" id="PTHR22807:SF4">
    <property type="entry name" value="28S RRNA (CYTOSINE-C(5))-METHYLTRANSFERASE"/>
    <property type="match status" value="1"/>
</dbReference>
<feature type="compositionally biased region" description="Acidic residues" evidence="1">
    <location>
        <begin position="382"/>
        <end position="414"/>
    </location>
</feature>
<dbReference type="Proteomes" id="UP000184267">
    <property type="component" value="Unassembled WGS sequence"/>
</dbReference>
<name>A0A1M2VRK6_TRAPU</name>
<gene>
    <name evidence="4" type="ORF">TRAPUB_13393</name>
</gene>
<dbReference type="PANTHER" id="PTHR22807">
    <property type="entry name" value="NOP2 YEAST -RELATED NOL1/NOP2/FMU SUN DOMAIN-CONTAINING"/>
    <property type="match status" value="1"/>
</dbReference>
<evidence type="ECO:0000313" key="5">
    <source>
        <dbReference type="Proteomes" id="UP000184267"/>
    </source>
</evidence>
<dbReference type="InterPro" id="IPR029063">
    <property type="entry name" value="SAM-dependent_MTases_sf"/>
</dbReference>
<feature type="compositionally biased region" description="Basic residues" evidence="1">
    <location>
        <begin position="1194"/>
        <end position="1208"/>
    </location>
</feature>
<feature type="compositionally biased region" description="Polar residues" evidence="1">
    <location>
        <begin position="474"/>
        <end position="486"/>
    </location>
</feature>
<evidence type="ECO:0000259" key="2">
    <source>
        <dbReference type="Pfam" id="PF21148"/>
    </source>
</evidence>
<dbReference type="EMBL" id="MNAD01000816">
    <property type="protein sequence ID" value="OJT10122.1"/>
    <property type="molecule type" value="Genomic_DNA"/>
</dbReference>
<organism evidence="4 5">
    <name type="scientific">Trametes pubescens</name>
    <name type="common">White-rot fungus</name>
    <dbReference type="NCBI Taxonomy" id="154538"/>
    <lineage>
        <taxon>Eukaryota</taxon>
        <taxon>Fungi</taxon>
        <taxon>Dikarya</taxon>
        <taxon>Basidiomycota</taxon>
        <taxon>Agaricomycotina</taxon>
        <taxon>Agaricomycetes</taxon>
        <taxon>Polyporales</taxon>
        <taxon>Polyporaceae</taxon>
        <taxon>Trametes</taxon>
    </lineage>
</organism>
<sequence length="1208" mass="133881">MPMTKWTTEEEERFLKNRKPGFIQAQLDHNVNEFLKRVHSEWGHFFLPEPTPPAPSKGGKKNGTIPAAPPVPVVPQSVRKRLTTWFYNHSRGTSNRRVLNLNKKKTGFLHPYQAYITLYKKKVMPVINNAYVAYLETCPDDEEPMAEIKFRNEKAAAMLEAEPDNVKARVEAYRTTVKKRAKGEALSLLEDHDSDVNDGDSDDDEQSAERKEMRRGIAQLSQNIESLPFTIQSMLNGIHRLTGWVGFVIMAGPNPSLGVMSTVAAHTGKMSQTGMKMPQAMANQWATIEKSVGSFASLCFPPNKTDALMKAYKESIGGQEADASPREGKGKSKAGNGGKGKAPSKKGPAKRGKEKDTEVHSLPKPTTHRPAKSGPSSKPLTLDDEETEEDAEYDDDKEEEDEDEEEEEEEDDADTNINNEKNDVEEEPEEKEPNEVEEFANSWGEPEDSEREQWDVVERNRRLTRGTRPGKNPPKTTGSRWQSSEDATPGAKSSDAEGQRTAGKQAKGAQADVSTPAASRGTDGSSASPIVEDGEPIRARLRSRPGATADDEARGTTGTGTDSTGVASNDTVDGEGIEDPSAPDATSPDPRKASGNNILPEWMIKAKCYLDVASKDARWISAVEAWTKFESLAEGNISWFIPESKLPAKDRPLQIKQWIQNSRNTDPVITDLVQYGTKWRRWWMSMQPPARVKAGQLRKVSTTQAKWETLCKCGANGIVIALVSLSWWVEAAEAGSEDEKDAFRMVDDITWVLDRICPDGKRDDKSVKLGRSRGAGLNKGGDESTDGANSRAPAKRKRATEHAESSSRRKCSRVSPFGMHCTIHICHYENYFEAVTVLDTLDAKKGSIKSVITSVPEKNRKRTAALVIETLKYQQVLSDVIDAAQLLKQERRINSRNLALVLVHDLLLARRIQAGDGLIEQAVLRHRTRLQSELTRLKIKRGAKSNSELTQTDDAWADQRYEEGDPLTLSKVFKRDEHIPDLLAFPPSVHFTDDPLYLSGKIILQDKASCFPAHVLAPPARDDAMVIDATAAPGNKMSHLCAIMQNKGKRFGTLKTMLNKARCRNVEAVNLDFLTAMQGDPKFRGVTHILLDPSCSRSGIVNRLDHLLDNEQDEDEDSERLNKLAAFQLKMIRHAMTSDVEAVIRCSPGEGATKGFFVSLFVRTSEEGTGSSTADATKRKEREDKEESGAQPPAKRKRNKKKNKVSVS</sequence>
<comment type="caution">
    <text evidence="4">The sequence shown here is derived from an EMBL/GenBank/DDBJ whole genome shotgun (WGS) entry which is preliminary data.</text>
</comment>
<dbReference type="SUPFAM" id="SSF53335">
    <property type="entry name" value="S-adenosyl-L-methionine-dependent methyltransferases"/>
    <property type="match status" value="1"/>
</dbReference>
<feature type="compositionally biased region" description="Basic and acidic residues" evidence="1">
    <location>
        <begin position="1176"/>
        <end position="1188"/>
    </location>
</feature>
<feature type="region of interest" description="Disordered" evidence="1">
    <location>
        <begin position="1166"/>
        <end position="1208"/>
    </location>
</feature>
<keyword evidence="5" id="KW-1185">Reference proteome</keyword>
<evidence type="ECO:0000313" key="4">
    <source>
        <dbReference type="EMBL" id="OJT10122.1"/>
    </source>
</evidence>
<dbReference type="GO" id="GO:0070475">
    <property type="term" value="P:rRNA base methylation"/>
    <property type="evidence" value="ECO:0007669"/>
    <property type="project" value="TreeGrafter"/>
</dbReference>